<dbReference type="EMBL" id="BMAW01018197">
    <property type="protein sequence ID" value="GFT57382.1"/>
    <property type="molecule type" value="Genomic_DNA"/>
</dbReference>
<dbReference type="Proteomes" id="UP000887013">
    <property type="component" value="Unassembled WGS sequence"/>
</dbReference>
<name>A0A8X6TYP0_NEPPI</name>
<protein>
    <submittedName>
        <fullName evidence="1">Uncharacterized protein</fullName>
    </submittedName>
</protein>
<keyword evidence="2" id="KW-1185">Reference proteome</keyword>
<reference evidence="1" key="1">
    <citation type="submission" date="2020-08" db="EMBL/GenBank/DDBJ databases">
        <title>Multicomponent nature underlies the extraordinary mechanical properties of spider dragline silk.</title>
        <authorList>
            <person name="Kono N."/>
            <person name="Nakamura H."/>
            <person name="Mori M."/>
            <person name="Yoshida Y."/>
            <person name="Ohtoshi R."/>
            <person name="Malay A.D."/>
            <person name="Moran D.A.P."/>
            <person name="Tomita M."/>
            <person name="Numata K."/>
            <person name="Arakawa K."/>
        </authorList>
    </citation>
    <scope>NUCLEOTIDE SEQUENCE</scope>
</reference>
<accession>A0A8X6TYP0</accession>
<dbReference type="AlphaFoldDB" id="A0A8X6TYP0"/>
<sequence>MPAHWFAYFDPQHAIDPLPVWMFVLFAADRYPELLLRRIHTPQGSDVPDKTFDDLVDTLLDIFQMQLKATCPSPLARV</sequence>
<evidence type="ECO:0000313" key="2">
    <source>
        <dbReference type="Proteomes" id="UP000887013"/>
    </source>
</evidence>
<evidence type="ECO:0000313" key="1">
    <source>
        <dbReference type="EMBL" id="GFT57382.1"/>
    </source>
</evidence>
<gene>
    <name evidence="1" type="ORF">NPIL_331121</name>
</gene>
<comment type="caution">
    <text evidence="1">The sequence shown here is derived from an EMBL/GenBank/DDBJ whole genome shotgun (WGS) entry which is preliminary data.</text>
</comment>
<organism evidence="1 2">
    <name type="scientific">Nephila pilipes</name>
    <name type="common">Giant wood spider</name>
    <name type="synonym">Nephila maculata</name>
    <dbReference type="NCBI Taxonomy" id="299642"/>
    <lineage>
        <taxon>Eukaryota</taxon>
        <taxon>Metazoa</taxon>
        <taxon>Ecdysozoa</taxon>
        <taxon>Arthropoda</taxon>
        <taxon>Chelicerata</taxon>
        <taxon>Arachnida</taxon>
        <taxon>Araneae</taxon>
        <taxon>Araneomorphae</taxon>
        <taxon>Entelegynae</taxon>
        <taxon>Araneoidea</taxon>
        <taxon>Nephilidae</taxon>
        <taxon>Nephila</taxon>
    </lineage>
</organism>
<proteinExistence type="predicted"/>